<reference evidence="1 2" key="1">
    <citation type="submission" date="2018-07" db="EMBL/GenBank/DDBJ databases">
        <title>High-quality-draft genome sequence of Gaiella occulta.</title>
        <authorList>
            <person name="Severino R."/>
            <person name="Froufe H.J.C."/>
            <person name="Rainey F.A."/>
            <person name="Barroso C."/>
            <person name="Albuquerque L."/>
            <person name="Lobo-Da-Cunha A."/>
            <person name="Da Costa M.S."/>
            <person name="Egas C."/>
        </authorList>
    </citation>
    <scope>NUCLEOTIDE SEQUENCE [LARGE SCALE GENOMIC DNA]</scope>
    <source>
        <strain evidence="1 2">F2-233</strain>
    </source>
</reference>
<name>A0A7M2YXK4_9ACTN</name>
<dbReference type="AlphaFoldDB" id="A0A7M2YXK4"/>
<evidence type="ECO:0000313" key="2">
    <source>
        <dbReference type="Proteomes" id="UP000254134"/>
    </source>
</evidence>
<comment type="caution">
    <text evidence="1">The sequence shown here is derived from an EMBL/GenBank/DDBJ whole genome shotgun (WGS) entry which is preliminary data.</text>
</comment>
<evidence type="ECO:0000313" key="1">
    <source>
        <dbReference type="EMBL" id="RDI74208.1"/>
    </source>
</evidence>
<accession>A0A7M2YXK4</accession>
<sequence>MPRIPEIDEVNATPEQHALLEGDVANYSSVLNTTRIWAHVPSLLPPIQALHGALAAAGHVEPALVSLARLRTAQINGCPF</sequence>
<organism evidence="1 2">
    <name type="scientific">Gaiella occulta</name>
    <dbReference type="NCBI Taxonomy" id="1002870"/>
    <lineage>
        <taxon>Bacteria</taxon>
        <taxon>Bacillati</taxon>
        <taxon>Actinomycetota</taxon>
        <taxon>Thermoleophilia</taxon>
        <taxon>Gaiellales</taxon>
        <taxon>Gaiellaceae</taxon>
        <taxon>Gaiella</taxon>
    </lineage>
</organism>
<dbReference type="EMBL" id="QQZY01000005">
    <property type="protein sequence ID" value="RDI74208.1"/>
    <property type="molecule type" value="Genomic_DNA"/>
</dbReference>
<dbReference type="Gene3D" id="1.20.1290.10">
    <property type="entry name" value="AhpD-like"/>
    <property type="match status" value="1"/>
</dbReference>
<keyword evidence="2" id="KW-1185">Reference proteome</keyword>
<gene>
    <name evidence="1" type="ORF">Gocc_2305</name>
</gene>
<reference evidence="2" key="2">
    <citation type="journal article" date="2019" name="MicrobiologyOpen">
        <title>High-quality draft genome sequence of Gaiella occulta isolated from a 150 meter deep mineral water borehole and comparison with the genome sequences of other deep-branching lineages of the phylum Actinobacteria.</title>
        <authorList>
            <person name="Severino R."/>
            <person name="Froufe H.J.C."/>
            <person name="Barroso C."/>
            <person name="Albuquerque L."/>
            <person name="Lobo-da-Cunha A."/>
            <person name="da Costa M.S."/>
            <person name="Egas C."/>
        </authorList>
    </citation>
    <scope>NUCLEOTIDE SEQUENCE [LARGE SCALE GENOMIC DNA]</scope>
    <source>
        <strain evidence="2">F2-233</strain>
    </source>
</reference>
<dbReference type="SUPFAM" id="SSF69118">
    <property type="entry name" value="AhpD-like"/>
    <property type="match status" value="1"/>
</dbReference>
<evidence type="ECO:0008006" key="3">
    <source>
        <dbReference type="Google" id="ProtNLM"/>
    </source>
</evidence>
<dbReference type="InterPro" id="IPR029032">
    <property type="entry name" value="AhpD-like"/>
</dbReference>
<protein>
    <recommendedName>
        <fullName evidence="3">Carboxymuconolactone decarboxylase-like domain-containing protein</fullName>
    </recommendedName>
</protein>
<dbReference type="Proteomes" id="UP000254134">
    <property type="component" value="Unassembled WGS sequence"/>
</dbReference>
<proteinExistence type="predicted"/>